<feature type="domain" description="Chromo" evidence="2">
    <location>
        <begin position="17"/>
        <end position="75"/>
    </location>
</feature>
<reference evidence="4" key="1">
    <citation type="submission" date="2017-02" db="UniProtKB">
        <authorList>
            <consortium name="WormBaseParasite"/>
        </authorList>
    </citation>
    <scope>IDENTIFICATION</scope>
</reference>
<keyword evidence="1" id="KW-0812">Transmembrane</keyword>
<dbReference type="CDD" id="cd00024">
    <property type="entry name" value="CD_CSD"/>
    <property type="match status" value="1"/>
</dbReference>
<dbReference type="WBParaSite" id="SPAL_0001380200.2">
    <property type="protein sequence ID" value="SPAL_0001380200.2"/>
    <property type="gene ID" value="SPAL_0001380200"/>
</dbReference>
<accession>A0A0N5C788</accession>
<keyword evidence="1" id="KW-1133">Transmembrane helix</keyword>
<dbReference type="SUPFAM" id="SSF54160">
    <property type="entry name" value="Chromo domain-like"/>
    <property type="match status" value="1"/>
</dbReference>
<dbReference type="InterPro" id="IPR023780">
    <property type="entry name" value="Chromo_domain"/>
</dbReference>
<keyword evidence="3" id="KW-1185">Reference proteome</keyword>
<dbReference type="SMART" id="SM00298">
    <property type="entry name" value="CHROMO"/>
    <property type="match status" value="1"/>
</dbReference>
<evidence type="ECO:0000256" key="1">
    <source>
        <dbReference type="SAM" id="Phobius"/>
    </source>
</evidence>
<dbReference type="InterPro" id="IPR000953">
    <property type="entry name" value="Chromo/chromo_shadow_dom"/>
</dbReference>
<evidence type="ECO:0000313" key="4">
    <source>
        <dbReference type="WBParaSite" id="SPAL_0001380200.2"/>
    </source>
</evidence>
<dbReference type="Proteomes" id="UP000046392">
    <property type="component" value="Unplaced"/>
</dbReference>
<protein>
    <submittedName>
        <fullName evidence="4">Chromo domain-containing protein</fullName>
    </submittedName>
</protein>
<organism evidence="3 4">
    <name type="scientific">Strongyloides papillosus</name>
    <name type="common">Intestinal threadworm</name>
    <dbReference type="NCBI Taxonomy" id="174720"/>
    <lineage>
        <taxon>Eukaryota</taxon>
        <taxon>Metazoa</taxon>
        <taxon>Ecdysozoa</taxon>
        <taxon>Nematoda</taxon>
        <taxon>Chromadorea</taxon>
        <taxon>Rhabditida</taxon>
        <taxon>Tylenchina</taxon>
        <taxon>Panagrolaimomorpha</taxon>
        <taxon>Strongyloidoidea</taxon>
        <taxon>Strongyloididae</taxon>
        <taxon>Strongyloides</taxon>
    </lineage>
</organism>
<keyword evidence="1" id="KW-0472">Membrane</keyword>
<proteinExistence type="predicted"/>
<name>A0A0N5C788_STREA</name>
<dbReference type="Pfam" id="PF00385">
    <property type="entry name" value="Chromo"/>
    <property type="match status" value="1"/>
</dbReference>
<evidence type="ECO:0000313" key="3">
    <source>
        <dbReference type="Proteomes" id="UP000046392"/>
    </source>
</evidence>
<sequence>MSSKSFSKCNNKDLNYYLVEEVTDKLYKDGEPWYKVWWKGYPKSESTWEPLSNFLNYSPILDYERKLKREKYNENFKRTSNPDLKINGRMIQNDIKDGHERETHFSNNYRNNFDDGNSKHVVKHYNIRRRISNHNSKFSNGISHDFYAICVIFLLFLCYYLISNNIKPSNSMDTFYCPNTKCEIFKLYPYDKDICLVKKNLTKEEKRGKVKYKEEDSIKESSYEDMLIL</sequence>
<dbReference type="PROSITE" id="PS50013">
    <property type="entry name" value="CHROMO_2"/>
    <property type="match status" value="1"/>
</dbReference>
<evidence type="ECO:0000259" key="2">
    <source>
        <dbReference type="PROSITE" id="PS50013"/>
    </source>
</evidence>
<feature type="transmembrane region" description="Helical" evidence="1">
    <location>
        <begin position="146"/>
        <end position="162"/>
    </location>
</feature>
<dbReference type="InterPro" id="IPR016197">
    <property type="entry name" value="Chromo-like_dom_sf"/>
</dbReference>
<dbReference type="AlphaFoldDB" id="A0A0N5C788"/>
<dbReference type="Gene3D" id="2.40.50.40">
    <property type="match status" value="1"/>
</dbReference>